<dbReference type="Proteomes" id="UP000198816">
    <property type="component" value="Unassembled WGS sequence"/>
</dbReference>
<evidence type="ECO:0000259" key="14">
    <source>
        <dbReference type="Pfam" id="PF01676"/>
    </source>
</evidence>
<dbReference type="NCBIfam" id="TIGR01307">
    <property type="entry name" value="pgm_bpd_ind"/>
    <property type="match status" value="1"/>
</dbReference>
<keyword evidence="6 9" id="KW-0324">Glycolysis</keyword>
<keyword evidence="8 9" id="KW-0413">Isomerase</keyword>
<evidence type="ECO:0000256" key="6">
    <source>
        <dbReference type="ARBA" id="ARBA00023152"/>
    </source>
</evidence>
<dbReference type="Gene3D" id="3.40.720.10">
    <property type="entry name" value="Alkaline Phosphatase, subunit A"/>
    <property type="match status" value="1"/>
</dbReference>
<dbReference type="InterPro" id="IPR017850">
    <property type="entry name" value="Alkaline_phosphatase_core_sf"/>
</dbReference>
<dbReference type="PANTHER" id="PTHR31637:SF0">
    <property type="entry name" value="2,3-BISPHOSPHOGLYCERATE-INDEPENDENT PHOSPHOGLYCERATE MUTASE"/>
    <property type="match status" value="1"/>
</dbReference>
<keyword evidence="7 9" id="KW-0464">Manganese</keyword>
<protein>
    <recommendedName>
        <fullName evidence="9 10">2,3-bisphosphoglycerate-independent phosphoglycerate mutase</fullName>
        <shortName evidence="9">BPG-independent PGAM</shortName>
        <shortName evidence="9">Phosphoglyceromutase</shortName>
        <shortName evidence="9">iPGM</shortName>
        <ecNumber evidence="9 10">5.4.2.12</ecNumber>
    </recommendedName>
</protein>
<dbReference type="EC" id="5.4.2.12" evidence="9 10"/>
<feature type="active site" description="Phosphoserine intermediate" evidence="9 11">
    <location>
        <position position="69"/>
    </location>
</feature>
<evidence type="ECO:0000256" key="9">
    <source>
        <dbReference type="HAMAP-Rule" id="MF_01038"/>
    </source>
</evidence>
<gene>
    <name evidence="9" type="primary">gpmI</name>
    <name evidence="16" type="ORF">SAMN05421783_10242</name>
</gene>
<dbReference type="InterPro" id="IPR005995">
    <property type="entry name" value="Pgm_bpd_ind"/>
</dbReference>
<dbReference type="SUPFAM" id="SSF64158">
    <property type="entry name" value="2,3-Bisphosphoglycerate-independent phosphoglycerate mutase, substrate-binding domain"/>
    <property type="match status" value="1"/>
</dbReference>
<feature type="binding site" evidence="9 13">
    <location>
        <position position="461"/>
    </location>
    <ligand>
        <name>Mn(2+)</name>
        <dbReference type="ChEBI" id="CHEBI:29035"/>
        <label>1</label>
    </ligand>
</feature>
<dbReference type="InterPro" id="IPR006124">
    <property type="entry name" value="Metalloenzyme"/>
</dbReference>
<name>A0A1H2RIA2_THIRO</name>
<feature type="binding site" evidence="9 12">
    <location>
        <begin position="159"/>
        <end position="160"/>
    </location>
    <ligand>
        <name>substrate</name>
    </ligand>
</feature>
<evidence type="ECO:0000256" key="3">
    <source>
        <dbReference type="ARBA" id="ARBA00004798"/>
    </source>
</evidence>
<dbReference type="FunFam" id="3.40.1450.10:FF:000002">
    <property type="entry name" value="2,3-bisphosphoglycerate-independent phosphoglycerate mutase"/>
    <property type="match status" value="1"/>
</dbReference>
<feature type="binding site" evidence="9 12">
    <location>
        <begin position="261"/>
        <end position="264"/>
    </location>
    <ligand>
        <name>substrate</name>
    </ligand>
</feature>
<dbReference type="InterPro" id="IPR036646">
    <property type="entry name" value="PGAM_B_sf"/>
</dbReference>
<dbReference type="CDD" id="cd16010">
    <property type="entry name" value="iPGM"/>
    <property type="match status" value="1"/>
</dbReference>
<evidence type="ECO:0000256" key="7">
    <source>
        <dbReference type="ARBA" id="ARBA00023211"/>
    </source>
</evidence>
<comment type="pathway">
    <text evidence="3 9">Carbohydrate degradation; glycolysis; pyruvate from D-glyceraldehyde 3-phosphate: step 3/5.</text>
</comment>
<dbReference type="InterPro" id="IPR011258">
    <property type="entry name" value="BPG-indep_PGM_N"/>
</dbReference>
<feature type="binding site" evidence="9 12">
    <location>
        <position position="190"/>
    </location>
    <ligand>
        <name>substrate</name>
    </ligand>
</feature>
<comment type="cofactor">
    <cofactor evidence="9">
        <name>Mn(2+)</name>
        <dbReference type="ChEBI" id="CHEBI:29035"/>
    </cofactor>
    <text evidence="9">Binds 2 manganese ions per subunit.</text>
</comment>
<evidence type="ECO:0000256" key="13">
    <source>
        <dbReference type="PIRSR" id="PIRSR001492-3"/>
    </source>
</evidence>
<dbReference type="GO" id="GO:0006007">
    <property type="term" value="P:glucose catabolic process"/>
    <property type="evidence" value="ECO:0007669"/>
    <property type="project" value="InterPro"/>
</dbReference>
<feature type="binding site" evidence="9 13">
    <location>
        <position position="442"/>
    </location>
    <ligand>
        <name>Mn(2+)</name>
        <dbReference type="ChEBI" id="CHEBI:29035"/>
        <label>2</label>
    </ligand>
</feature>
<evidence type="ECO:0000256" key="2">
    <source>
        <dbReference type="ARBA" id="ARBA00002315"/>
    </source>
</evidence>
<dbReference type="GO" id="GO:0006096">
    <property type="term" value="P:glycolytic process"/>
    <property type="evidence" value="ECO:0007669"/>
    <property type="project" value="UniProtKB-UniRule"/>
</dbReference>
<dbReference type="HAMAP" id="MF_01038">
    <property type="entry name" value="GpmI"/>
    <property type="match status" value="1"/>
</dbReference>
<evidence type="ECO:0000256" key="1">
    <source>
        <dbReference type="ARBA" id="ARBA00000370"/>
    </source>
</evidence>
<feature type="binding site" evidence="9 12">
    <location>
        <position position="196"/>
    </location>
    <ligand>
        <name>substrate</name>
    </ligand>
</feature>
<feature type="binding site" evidence="9 13">
    <location>
        <position position="443"/>
    </location>
    <ligand>
        <name>Mn(2+)</name>
        <dbReference type="ChEBI" id="CHEBI:29035"/>
        <label>2</label>
    </ligand>
</feature>
<evidence type="ECO:0000256" key="8">
    <source>
        <dbReference type="ARBA" id="ARBA00023235"/>
    </source>
</evidence>
<organism evidence="16 17">
    <name type="scientific">Thiocapsa roseopersicina</name>
    <dbReference type="NCBI Taxonomy" id="1058"/>
    <lineage>
        <taxon>Bacteria</taxon>
        <taxon>Pseudomonadati</taxon>
        <taxon>Pseudomonadota</taxon>
        <taxon>Gammaproteobacteria</taxon>
        <taxon>Chromatiales</taxon>
        <taxon>Chromatiaceae</taxon>
        <taxon>Thiocapsa</taxon>
    </lineage>
</organism>
<sequence length="515" mass="55870">MSQPRKKVPGRPVILVILDGFGLNPSKANNAVAIADTPNLDRYFSSYPHTALQASGLAVGLPDGQMGNSEVGHMCIGSGCVVLQDLVLIDRAIDDRSFFDNHALVNAARAAAEQGRPIHLMGLVSDGGVHSHVRHLAALIKLCKRQGARPMVHVFTDGRDTPPRSALSYLKCLDEALETSGGRIATVSGRYYAMDRDNRWDRTELAWRAMVDGEGRHAETAREAIEAAYAAGEDDEFIRPTIVAGGDPIRDGDQVIHINFRKDRPRQLLSALHQSDFDKFDRRGVTRVQVTGMMEYDPWFGLPFAFDTDTPKTTLGQILSDDGIAQFHCAETEKYAHVTFFFNGGRGDPFPGEERALIPSPKVATYDLKPEMSAPGVADAVIEALRGGQFPFIVVNFANGDMVGHTAVREAVIAAVETLDREVGRVLDAAVECGYSVILSADHGNCDEMVDPVTGDPHTQHTTYPVPCLVIDEVPWRLSVGGGIKDIAPTVLHLMGIPIPEQMDGHSLLLGPATV</sequence>
<dbReference type="RefSeq" id="WP_093027966.1">
    <property type="nucleotide sequence ID" value="NZ_FNNZ01000002.1"/>
</dbReference>
<feature type="binding site" evidence="9 13">
    <location>
        <position position="69"/>
    </location>
    <ligand>
        <name>Mn(2+)</name>
        <dbReference type="ChEBI" id="CHEBI:29035"/>
        <label>2</label>
    </ligand>
</feature>
<feature type="binding site" evidence="9 13">
    <location>
        <position position="401"/>
    </location>
    <ligand>
        <name>Mn(2+)</name>
        <dbReference type="ChEBI" id="CHEBI:29035"/>
        <label>1</label>
    </ligand>
</feature>
<evidence type="ECO:0000256" key="4">
    <source>
        <dbReference type="ARBA" id="ARBA00008819"/>
    </source>
</evidence>
<comment type="similarity">
    <text evidence="4 9">Belongs to the BPG-independent phosphoglycerate mutase family.</text>
</comment>
<evidence type="ECO:0000256" key="5">
    <source>
        <dbReference type="ARBA" id="ARBA00022723"/>
    </source>
</evidence>
<dbReference type="PANTHER" id="PTHR31637">
    <property type="entry name" value="2,3-BISPHOSPHOGLYCERATE-INDEPENDENT PHOSPHOGLYCERATE MUTASE"/>
    <property type="match status" value="1"/>
</dbReference>
<evidence type="ECO:0000313" key="16">
    <source>
        <dbReference type="EMBL" id="SDW19045.1"/>
    </source>
</evidence>
<dbReference type="Gene3D" id="3.40.1450.10">
    <property type="entry name" value="BPG-independent phosphoglycerate mutase, domain B"/>
    <property type="match status" value="1"/>
</dbReference>
<feature type="binding site" evidence="9 12">
    <location>
        <position position="334"/>
    </location>
    <ligand>
        <name>substrate</name>
    </ligand>
</feature>
<dbReference type="PIRSF" id="PIRSF001492">
    <property type="entry name" value="IPGAM"/>
    <property type="match status" value="1"/>
</dbReference>
<feature type="domain" description="Metalloenzyme" evidence="14">
    <location>
        <begin position="12"/>
        <end position="497"/>
    </location>
</feature>
<evidence type="ECO:0000259" key="15">
    <source>
        <dbReference type="Pfam" id="PF06415"/>
    </source>
</evidence>
<evidence type="ECO:0000313" key="17">
    <source>
        <dbReference type="Proteomes" id="UP000198816"/>
    </source>
</evidence>
<evidence type="ECO:0000256" key="10">
    <source>
        <dbReference type="NCBIfam" id="TIGR01307"/>
    </source>
</evidence>
<dbReference type="STRING" id="1058.SAMN05421783_10242"/>
<proteinExistence type="inferred from homology"/>
<keyword evidence="17" id="KW-1185">Reference proteome</keyword>
<dbReference type="Pfam" id="PF01676">
    <property type="entry name" value="Metalloenzyme"/>
    <property type="match status" value="1"/>
</dbReference>
<comment type="catalytic activity">
    <reaction evidence="1 9">
        <text>(2R)-2-phosphoglycerate = (2R)-3-phosphoglycerate</text>
        <dbReference type="Rhea" id="RHEA:15901"/>
        <dbReference type="ChEBI" id="CHEBI:58272"/>
        <dbReference type="ChEBI" id="CHEBI:58289"/>
        <dbReference type="EC" id="5.4.2.12"/>
    </reaction>
</comment>
<evidence type="ECO:0000256" key="11">
    <source>
        <dbReference type="PIRSR" id="PIRSR001492-1"/>
    </source>
</evidence>
<dbReference type="Pfam" id="PF06415">
    <property type="entry name" value="iPGM_N"/>
    <property type="match status" value="1"/>
</dbReference>
<dbReference type="GO" id="GO:0005737">
    <property type="term" value="C:cytoplasm"/>
    <property type="evidence" value="ECO:0007669"/>
    <property type="project" value="InterPro"/>
</dbReference>
<dbReference type="AlphaFoldDB" id="A0A1H2RIA2"/>
<feature type="binding site" evidence="9 12">
    <location>
        <position position="130"/>
    </location>
    <ligand>
        <name>substrate</name>
    </ligand>
</feature>
<reference evidence="17" key="1">
    <citation type="submission" date="2016-10" db="EMBL/GenBank/DDBJ databases">
        <authorList>
            <person name="Varghese N."/>
            <person name="Submissions S."/>
        </authorList>
    </citation>
    <scope>NUCLEOTIDE SEQUENCE [LARGE SCALE GENOMIC DNA]</scope>
    <source>
        <strain evidence="17">DSM 217</strain>
    </source>
</reference>
<dbReference type="EMBL" id="FNNZ01000002">
    <property type="protein sequence ID" value="SDW19045.1"/>
    <property type="molecule type" value="Genomic_DNA"/>
</dbReference>
<accession>A0A1H2RIA2</accession>
<keyword evidence="5 9" id="KW-0479">Metal-binding</keyword>
<dbReference type="GO" id="GO:0004619">
    <property type="term" value="F:phosphoglycerate mutase activity"/>
    <property type="evidence" value="ECO:0007669"/>
    <property type="project" value="UniProtKB-UniRule"/>
</dbReference>
<evidence type="ECO:0000256" key="12">
    <source>
        <dbReference type="PIRSR" id="PIRSR001492-2"/>
    </source>
</evidence>
<feature type="domain" description="BPG-independent PGAM N-terminal" evidence="15">
    <location>
        <begin position="89"/>
        <end position="297"/>
    </location>
</feature>
<dbReference type="GO" id="GO:0030145">
    <property type="term" value="F:manganese ion binding"/>
    <property type="evidence" value="ECO:0007669"/>
    <property type="project" value="UniProtKB-UniRule"/>
</dbReference>
<feature type="binding site" evidence="9 13">
    <location>
        <position position="19"/>
    </location>
    <ligand>
        <name>Mn(2+)</name>
        <dbReference type="ChEBI" id="CHEBI:29035"/>
        <label>2</label>
    </ligand>
</feature>
<feature type="binding site" evidence="9 13">
    <location>
        <position position="405"/>
    </location>
    <ligand>
        <name>Mn(2+)</name>
        <dbReference type="ChEBI" id="CHEBI:29035"/>
        <label>1</label>
    </ligand>
</feature>
<dbReference type="OrthoDB" id="9800863at2"/>
<comment type="subunit">
    <text evidence="9">Monomer.</text>
</comment>
<comment type="function">
    <text evidence="2 9">Catalyzes the interconversion of 2-phosphoglycerate and 3-phosphoglycerate.</text>
</comment>
<dbReference type="SUPFAM" id="SSF53649">
    <property type="entry name" value="Alkaline phosphatase-like"/>
    <property type="match status" value="1"/>
</dbReference>
<dbReference type="UniPathway" id="UPA00109">
    <property type="reaction ID" value="UER00186"/>
</dbReference>